<name>A0A8H4USZ5_9HYPO</name>
<evidence type="ECO:0000256" key="7">
    <source>
        <dbReference type="ARBA" id="ARBA00031259"/>
    </source>
</evidence>
<evidence type="ECO:0000256" key="5">
    <source>
        <dbReference type="ARBA" id="ARBA00023163"/>
    </source>
</evidence>
<dbReference type="InterPro" id="IPR007018">
    <property type="entry name" value="Mediator_Med6"/>
</dbReference>
<keyword evidence="5 8" id="KW-0804">Transcription</keyword>
<evidence type="ECO:0000256" key="8">
    <source>
        <dbReference type="RuleBase" id="RU364143"/>
    </source>
</evidence>
<comment type="subcellular location">
    <subcellularLocation>
        <location evidence="1 8">Nucleus</location>
    </subcellularLocation>
</comment>
<evidence type="ECO:0000256" key="4">
    <source>
        <dbReference type="ARBA" id="ARBA00023015"/>
    </source>
</evidence>
<feature type="region of interest" description="Disordered" evidence="9">
    <location>
        <begin position="177"/>
        <end position="200"/>
    </location>
</feature>
<proteinExistence type="inferred from homology"/>
<feature type="region of interest" description="Disordered" evidence="9">
    <location>
        <begin position="245"/>
        <end position="323"/>
    </location>
</feature>
<feature type="compositionally biased region" description="Polar residues" evidence="9">
    <location>
        <begin position="275"/>
        <end position="284"/>
    </location>
</feature>
<reference evidence="10" key="1">
    <citation type="journal article" date="2020" name="BMC Genomics">
        <title>Correction to: Identification and distribution of gene clusters required for synthesis of sphingolipid metabolism inhibitors in diverse species of the filamentous fungus Fusarium.</title>
        <authorList>
            <person name="Kim H.S."/>
            <person name="Lohmar J.M."/>
            <person name="Busman M."/>
            <person name="Brown D.W."/>
            <person name="Naumann T.A."/>
            <person name="Divon H.H."/>
            <person name="Lysoe E."/>
            <person name="Uhlig S."/>
            <person name="Proctor R.H."/>
        </authorList>
    </citation>
    <scope>NUCLEOTIDE SEQUENCE</scope>
    <source>
        <strain evidence="10">NRRL 22465</strain>
    </source>
</reference>
<keyword evidence="4 8" id="KW-0805">Transcription regulation</keyword>
<feature type="compositionally biased region" description="Low complexity" evidence="9">
    <location>
        <begin position="181"/>
        <end position="195"/>
    </location>
</feature>
<gene>
    <name evidence="8" type="primary">MED6</name>
    <name evidence="10" type="ORF">FZEAL_1360</name>
</gene>
<evidence type="ECO:0000256" key="2">
    <source>
        <dbReference type="ARBA" id="ARBA00007526"/>
    </source>
</evidence>
<dbReference type="GO" id="GO:0006357">
    <property type="term" value="P:regulation of transcription by RNA polymerase II"/>
    <property type="evidence" value="ECO:0007669"/>
    <property type="project" value="InterPro"/>
</dbReference>
<dbReference type="Pfam" id="PF04934">
    <property type="entry name" value="Med6"/>
    <property type="match status" value="1"/>
</dbReference>
<dbReference type="Proteomes" id="UP000635477">
    <property type="component" value="Unassembled WGS sequence"/>
</dbReference>
<organism evidence="10 11">
    <name type="scientific">Fusarium zealandicum</name>
    <dbReference type="NCBI Taxonomy" id="1053134"/>
    <lineage>
        <taxon>Eukaryota</taxon>
        <taxon>Fungi</taxon>
        <taxon>Dikarya</taxon>
        <taxon>Ascomycota</taxon>
        <taxon>Pezizomycotina</taxon>
        <taxon>Sordariomycetes</taxon>
        <taxon>Hypocreomycetidae</taxon>
        <taxon>Hypocreales</taxon>
        <taxon>Nectriaceae</taxon>
        <taxon>Fusarium</taxon>
        <taxon>Fusarium staphyleae species complex</taxon>
    </lineage>
</organism>
<feature type="compositionally biased region" description="Polar residues" evidence="9">
    <location>
        <begin position="313"/>
        <end position="323"/>
    </location>
</feature>
<evidence type="ECO:0000256" key="9">
    <source>
        <dbReference type="SAM" id="MobiDB-lite"/>
    </source>
</evidence>
<dbReference type="Gene3D" id="3.10.450.580">
    <property type="entry name" value="Mediator complex, subunit Med6"/>
    <property type="match status" value="1"/>
</dbReference>
<dbReference type="GO" id="GO:0003712">
    <property type="term" value="F:transcription coregulator activity"/>
    <property type="evidence" value="ECO:0007669"/>
    <property type="project" value="InterPro"/>
</dbReference>
<sequence length="323" mass="35331">MANPNDPPLDEIQWRSPGALANMGGLHTNTILFYFAESPFFERTSNNAVIFSQAMNNPQMYHYIETREAFEARLKSMSGLEFMVAEEPAETAPGTGTGVWVIRKQTRREAAYTGESDDITVHASYFVVGENIYMAPTLNDILAARIMTMSSAIAKAVSSAESVRKWRPSLGHVYQLPSNQSATKSKAPTSTAATPMPEEPSKAIALPTRVSKKNDETSLERLAQESFMIHMRYGGEYIDENPITGRPGEFHLSSTGRKVVPPPQLAKQEGIGSISGPTINTTINIKVDDKKDSKDKTPKSATASKPRRKKSKAMNTTSTPAAS</sequence>
<evidence type="ECO:0000313" key="10">
    <source>
        <dbReference type="EMBL" id="KAF4983203.1"/>
    </source>
</evidence>
<keyword evidence="11" id="KW-1185">Reference proteome</keyword>
<comment type="caution">
    <text evidence="10">The sequence shown here is derived from an EMBL/GenBank/DDBJ whole genome shotgun (WGS) entry which is preliminary data.</text>
</comment>
<comment type="subunit">
    <text evidence="8">Component of the Mediator complex.</text>
</comment>
<keyword evidence="6 8" id="KW-0539">Nucleus</keyword>
<feature type="compositionally biased region" description="Basic and acidic residues" evidence="9">
    <location>
        <begin position="286"/>
        <end position="298"/>
    </location>
</feature>
<evidence type="ECO:0000256" key="6">
    <source>
        <dbReference type="ARBA" id="ARBA00023242"/>
    </source>
</evidence>
<dbReference type="EMBL" id="JABEYC010000077">
    <property type="protein sequence ID" value="KAF4983203.1"/>
    <property type="molecule type" value="Genomic_DNA"/>
</dbReference>
<dbReference type="OrthoDB" id="344220at2759"/>
<dbReference type="InterPro" id="IPR038566">
    <property type="entry name" value="Mediator_Med6_sf"/>
</dbReference>
<dbReference type="GO" id="GO:0016592">
    <property type="term" value="C:mediator complex"/>
    <property type="evidence" value="ECO:0007669"/>
    <property type="project" value="InterPro"/>
</dbReference>
<evidence type="ECO:0000313" key="11">
    <source>
        <dbReference type="Proteomes" id="UP000635477"/>
    </source>
</evidence>
<accession>A0A8H4USZ5</accession>
<evidence type="ECO:0000256" key="3">
    <source>
        <dbReference type="ARBA" id="ARBA00020634"/>
    </source>
</evidence>
<dbReference type="AlphaFoldDB" id="A0A8H4USZ5"/>
<comment type="function">
    <text evidence="8">Component of the Mediator complex, a coactivator involved in the regulated transcription of nearly all RNA polymerase II-dependent genes. Mediator functions as a bridge to convey information from gene-specific regulatory proteins to the basal RNA polymerase II transcription machinery. Mediator is recruited to promoters by direct interactions with regulatory proteins and serves as a scaffold for the assembly of a functional preinitiation complex with RNA polymerase II and the general transcription factors.</text>
</comment>
<dbReference type="PANTHER" id="PTHR13104">
    <property type="entry name" value="MED-6-RELATED"/>
    <property type="match status" value="1"/>
</dbReference>
<evidence type="ECO:0000256" key="1">
    <source>
        <dbReference type="ARBA" id="ARBA00004123"/>
    </source>
</evidence>
<comment type="similarity">
    <text evidence="2 8">Belongs to the Mediator complex subunit 6 family.</text>
</comment>
<reference evidence="10" key="2">
    <citation type="submission" date="2020-05" db="EMBL/GenBank/DDBJ databases">
        <authorList>
            <person name="Kim H.-S."/>
            <person name="Proctor R.H."/>
            <person name="Brown D.W."/>
        </authorList>
    </citation>
    <scope>NUCLEOTIDE SEQUENCE</scope>
    <source>
        <strain evidence="10">NRRL 22465</strain>
    </source>
</reference>
<protein>
    <recommendedName>
        <fullName evidence="3 8">Mediator of RNA polymerase II transcription subunit 6</fullName>
    </recommendedName>
    <alternativeName>
        <fullName evidence="7 8">Mediator complex subunit 6</fullName>
    </alternativeName>
</protein>
<keyword evidence="8" id="KW-0010">Activator</keyword>